<dbReference type="AlphaFoldDB" id="A0AAE4U5J6"/>
<feature type="region of interest" description="Disordered" evidence="6">
    <location>
        <begin position="278"/>
        <end position="299"/>
    </location>
</feature>
<protein>
    <submittedName>
        <fullName evidence="9">Cytochrome c biogenesis CcdA family protein</fullName>
    </submittedName>
</protein>
<keyword evidence="5 7" id="KW-0472">Membrane</keyword>
<dbReference type="InterPro" id="IPR003834">
    <property type="entry name" value="Cyt_c_assmbl_TM_dom"/>
</dbReference>
<evidence type="ECO:0000256" key="5">
    <source>
        <dbReference type="ARBA" id="ARBA00023136"/>
    </source>
</evidence>
<dbReference type="Pfam" id="PF02683">
    <property type="entry name" value="DsbD_TM"/>
    <property type="match status" value="1"/>
</dbReference>
<evidence type="ECO:0000259" key="8">
    <source>
        <dbReference type="Pfam" id="PF02683"/>
    </source>
</evidence>
<proteinExistence type="inferred from homology"/>
<dbReference type="PANTHER" id="PTHR31272:SF4">
    <property type="entry name" value="CYTOCHROME C-TYPE BIOGENESIS PROTEIN HI_1454-RELATED"/>
    <property type="match status" value="1"/>
</dbReference>
<evidence type="ECO:0000256" key="4">
    <source>
        <dbReference type="ARBA" id="ARBA00022989"/>
    </source>
</evidence>
<feature type="transmembrane region" description="Helical" evidence="7">
    <location>
        <begin position="197"/>
        <end position="219"/>
    </location>
</feature>
<feature type="transmembrane region" description="Helical" evidence="7">
    <location>
        <begin position="117"/>
        <end position="143"/>
    </location>
</feature>
<evidence type="ECO:0000256" key="2">
    <source>
        <dbReference type="ARBA" id="ARBA00006143"/>
    </source>
</evidence>
<evidence type="ECO:0000313" key="9">
    <source>
        <dbReference type="EMBL" id="MDV6312585.1"/>
    </source>
</evidence>
<comment type="subcellular location">
    <subcellularLocation>
        <location evidence="1">Membrane</location>
        <topology evidence="1">Multi-pass membrane protein</topology>
    </subcellularLocation>
</comment>
<accession>A0AAE4U5J6</accession>
<feature type="transmembrane region" description="Helical" evidence="7">
    <location>
        <begin position="155"/>
        <end position="176"/>
    </location>
</feature>
<evidence type="ECO:0000256" key="6">
    <source>
        <dbReference type="SAM" id="MobiDB-lite"/>
    </source>
</evidence>
<dbReference type="GO" id="GO:0016020">
    <property type="term" value="C:membrane"/>
    <property type="evidence" value="ECO:0007669"/>
    <property type="project" value="UniProtKB-SubCell"/>
</dbReference>
<evidence type="ECO:0000256" key="7">
    <source>
        <dbReference type="SAM" id="Phobius"/>
    </source>
</evidence>
<comment type="caution">
    <text evidence="9">The sequence shown here is derived from an EMBL/GenBank/DDBJ whole genome shotgun (WGS) entry which is preliminary data.</text>
</comment>
<organism evidence="9 10">
    <name type="scientific">Gordonia amicalis</name>
    <dbReference type="NCBI Taxonomy" id="89053"/>
    <lineage>
        <taxon>Bacteria</taxon>
        <taxon>Bacillati</taxon>
        <taxon>Actinomycetota</taxon>
        <taxon>Actinomycetes</taxon>
        <taxon>Mycobacteriales</taxon>
        <taxon>Gordoniaceae</taxon>
        <taxon>Gordonia</taxon>
    </lineage>
</organism>
<feature type="transmembrane region" description="Helical" evidence="7">
    <location>
        <begin position="245"/>
        <end position="267"/>
    </location>
</feature>
<dbReference type="Proteomes" id="UP001185922">
    <property type="component" value="Unassembled WGS sequence"/>
</dbReference>
<gene>
    <name evidence="9" type="ORF">R3Q15_11930</name>
</gene>
<feature type="transmembrane region" description="Helical" evidence="7">
    <location>
        <begin position="75"/>
        <end position="96"/>
    </location>
</feature>
<keyword evidence="4 7" id="KW-1133">Transmembrane helix</keyword>
<dbReference type="GO" id="GO:0017004">
    <property type="term" value="P:cytochrome complex assembly"/>
    <property type="evidence" value="ECO:0007669"/>
    <property type="project" value="InterPro"/>
</dbReference>
<dbReference type="RefSeq" id="WP_006438759.1">
    <property type="nucleotide sequence ID" value="NZ_CP096596.1"/>
</dbReference>
<dbReference type="EMBL" id="JAWLKH010000010">
    <property type="protein sequence ID" value="MDV6312585.1"/>
    <property type="molecule type" value="Genomic_DNA"/>
</dbReference>
<feature type="transmembrane region" description="Helical" evidence="7">
    <location>
        <begin position="6"/>
        <end position="27"/>
    </location>
</feature>
<feature type="domain" description="Cytochrome C biogenesis protein transmembrane" evidence="8">
    <location>
        <begin position="6"/>
        <end position="175"/>
    </location>
</feature>
<dbReference type="PANTHER" id="PTHR31272">
    <property type="entry name" value="CYTOCHROME C-TYPE BIOGENESIS PROTEIN HI_1454-RELATED"/>
    <property type="match status" value="1"/>
</dbReference>
<name>A0AAE4U5J6_9ACTN</name>
<feature type="transmembrane region" description="Helical" evidence="7">
    <location>
        <begin position="39"/>
        <end position="63"/>
    </location>
</feature>
<evidence type="ECO:0000256" key="3">
    <source>
        <dbReference type="ARBA" id="ARBA00022692"/>
    </source>
</evidence>
<dbReference type="InterPro" id="IPR051790">
    <property type="entry name" value="Cytochrome_c-biogenesis_DsbD"/>
</dbReference>
<comment type="similarity">
    <text evidence="2">Belongs to the DsbD family.</text>
</comment>
<sequence length="299" mass="30897">MDVGLIAAFAGGVLALLSPCGALLLPAFFASSVGARGRLVVHAAIFYAGLLITLLPVGMGVGALASRLTEHRSTIIAVAALLIVMLGVLQLFGRGFDLGRLVPGMSRVQQQSMARTGLVKTLLLGAVSGVTGFCTGPILGAVITMAASRGIGGAALLLAVYALGMVVPLLILAVLWTRIGEAGRARLRGREVSLGRLRLHTTHLIAGGLLIAVGVVFWLTNGFVGAPEPIGIDAQGWLQNAAGMLATPIVDIIAIAVLATVVLTWWWRRSSRARVVGRPDATGLDDEHPSARSVAAEEA</sequence>
<keyword evidence="3 7" id="KW-0812">Transmembrane</keyword>
<reference evidence="9" key="1">
    <citation type="submission" date="2023-10" db="EMBL/GenBank/DDBJ databases">
        <title>Development of a sustainable strategy for remediation of hydrocarbon-contaminated territories based on the waste exchange concept.</title>
        <authorList>
            <person name="Krivoruchko A."/>
        </authorList>
    </citation>
    <scope>NUCLEOTIDE SEQUENCE</scope>
    <source>
        <strain evidence="9">IEGM 1279</strain>
    </source>
</reference>
<evidence type="ECO:0000313" key="10">
    <source>
        <dbReference type="Proteomes" id="UP001185922"/>
    </source>
</evidence>
<evidence type="ECO:0000256" key="1">
    <source>
        <dbReference type="ARBA" id="ARBA00004141"/>
    </source>
</evidence>